<evidence type="ECO:0000256" key="7">
    <source>
        <dbReference type="ARBA" id="ARBA00022833"/>
    </source>
</evidence>
<keyword evidence="6 10" id="KW-0378">Hydrolase</keyword>
<dbReference type="Gene3D" id="1.25.50.20">
    <property type="match status" value="1"/>
</dbReference>
<accession>A0ABM3MQT9</accession>
<keyword evidence="15" id="KW-1185">Reference proteome</keyword>
<evidence type="ECO:0000256" key="2">
    <source>
        <dbReference type="ARBA" id="ARBA00010136"/>
    </source>
</evidence>
<keyword evidence="10" id="KW-0031">Aminopeptidase</keyword>
<evidence type="ECO:0000256" key="11">
    <source>
        <dbReference type="SAM" id="SignalP"/>
    </source>
</evidence>
<dbReference type="InterPro" id="IPR027268">
    <property type="entry name" value="Peptidase_M4/M1_CTD_sf"/>
</dbReference>
<keyword evidence="10" id="KW-0472">Membrane</keyword>
<dbReference type="InterPro" id="IPR024571">
    <property type="entry name" value="ERAP1-like_C_dom"/>
</dbReference>
<feature type="transmembrane region" description="Helical" evidence="10">
    <location>
        <begin position="931"/>
        <end position="951"/>
    </location>
</feature>
<evidence type="ECO:0000259" key="12">
    <source>
        <dbReference type="Pfam" id="PF01433"/>
    </source>
</evidence>
<dbReference type="Pfam" id="PF17900">
    <property type="entry name" value="Peptidase_M1_N"/>
    <property type="match status" value="1"/>
</dbReference>
<dbReference type="GeneID" id="113515583"/>
<proteinExistence type="inferred from homology"/>
<feature type="domain" description="Aminopeptidase N-like N-terminal" evidence="14">
    <location>
        <begin position="52"/>
        <end position="248"/>
    </location>
</feature>
<protein>
    <recommendedName>
        <fullName evidence="10">Aminopeptidase</fullName>
        <ecNumber evidence="10">3.4.11.-</ecNumber>
    </recommendedName>
</protein>
<keyword evidence="4 10" id="KW-0645">Protease</keyword>
<keyword evidence="3" id="KW-0325">Glycoprotein</keyword>
<dbReference type="InterPro" id="IPR034016">
    <property type="entry name" value="M1_APN-typ"/>
</dbReference>
<keyword evidence="3" id="KW-0336">GPI-anchor</keyword>
<dbReference type="Gene3D" id="2.60.40.1730">
    <property type="entry name" value="tricorn interacting facor f3 domain"/>
    <property type="match status" value="1"/>
</dbReference>
<keyword evidence="10" id="KW-0812">Transmembrane</keyword>
<feature type="signal peptide" evidence="11">
    <location>
        <begin position="1"/>
        <end position="19"/>
    </location>
</feature>
<comment type="cofactor">
    <cofactor evidence="10">
        <name>Zn(2+)</name>
        <dbReference type="ChEBI" id="CHEBI:29105"/>
    </cofactor>
    <text evidence="10">Binds 1 zinc ion per subunit.</text>
</comment>
<comment type="similarity">
    <text evidence="2 10">Belongs to the peptidase M1 family.</text>
</comment>
<evidence type="ECO:0000256" key="3">
    <source>
        <dbReference type="ARBA" id="ARBA00022622"/>
    </source>
</evidence>
<keyword evidence="7 10" id="KW-0862">Zinc</keyword>
<keyword evidence="11" id="KW-0732">Signal</keyword>
<evidence type="ECO:0000256" key="8">
    <source>
        <dbReference type="ARBA" id="ARBA00023049"/>
    </source>
</evidence>
<evidence type="ECO:0000256" key="9">
    <source>
        <dbReference type="ARBA" id="ARBA00023288"/>
    </source>
</evidence>
<keyword evidence="9" id="KW-0449">Lipoprotein</keyword>
<keyword evidence="5 10" id="KW-0479">Metal-binding</keyword>
<reference evidence="16" key="1">
    <citation type="submission" date="2025-08" db="UniProtKB">
        <authorList>
            <consortium name="RefSeq"/>
        </authorList>
    </citation>
    <scope>IDENTIFICATION</scope>
    <source>
        <tissue evidence="16">Whole larvae</tissue>
    </source>
</reference>
<evidence type="ECO:0000256" key="1">
    <source>
        <dbReference type="ARBA" id="ARBA00004609"/>
    </source>
</evidence>
<evidence type="ECO:0000259" key="13">
    <source>
        <dbReference type="Pfam" id="PF11838"/>
    </source>
</evidence>
<comment type="subcellular location">
    <subcellularLocation>
        <location evidence="1">Cell membrane</location>
        <topology evidence="1">Lipid-anchor</topology>
        <topology evidence="1">GPI-anchor</topology>
    </subcellularLocation>
</comment>
<evidence type="ECO:0000256" key="5">
    <source>
        <dbReference type="ARBA" id="ARBA00022723"/>
    </source>
</evidence>
<evidence type="ECO:0000313" key="15">
    <source>
        <dbReference type="Proteomes" id="UP001652740"/>
    </source>
</evidence>
<gene>
    <name evidence="16" type="primary">LOC113515583</name>
</gene>
<name>A0ABM3MQT9_GALME</name>
<dbReference type="InterPro" id="IPR042097">
    <property type="entry name" value="Aminopeptidase_N-like_N_sf"/>
</dbReference>
<dbReference type="PANTHER" id="PTHR11533:SF301">
    <property type="entry name" value="AMINOPEPTIDASE"/>
    <property type="match status" value="1"/>
</dbReference>
<organism evidence="15 16">
    <name type="scientific">Galleria mellonella</name>
    <name type="common">Greater wax moth</name>
    <dbReference type="NCBI Taxonomy" id="7137"/>
    <lineage>
        <taxon>Eukaryota</taxon>
        <taxon>Metazoa</taxon>
        <taxon>Ecdysozoa</taxon>
        <taxon>Arthropoda</taxon>
        <taxon>Hexapoda</taxon>
        <taxon>Insecta</taxon>
        <taxon>Pterygota</taxon>
        <taxon>Neoptera</taxon>
        <taxon>Endopterygota</taxon>
        <taxon>Lepidoptera</taxon>
        <taxon>Glossata</taxon>
        <taxon>Ditrysia</taxon>
        <taxon>Pyraloidea</taxon>
        <taxon>Pyralidae</taxon>
        <taxon>Galleriinae</taxon>
        <taxon>Galleria</taxon>
    </lineage>
</organism>
<dbReference type="Proteomes" id="UP001652740">
    <property type="component" value="Unplaced"/>
</dbReference>
<keyword evidence="10" id="KW-1133">Transmembrane helix</keyword>
<feature type="domain" description="ERAP1-like C-terminal" evidence="13">
    <location>
        <begin position="592"/>
        <end position="895"/>
    </location>
</feature>
<dbReference type="SUPFAM" id="SSF55486">
    <property type="entry name" value="Metalloproteases ('zincins'), catalytic domain"/>
    <property type="match status" value="1"/>
</dbReference>
<dbReference type="CDD" id="cd09601">
    <property type="entry name" value="M1_APN-Q_like"/>
    <property type="match status" value="1"/>
</dbReference>
<dbReference type="Pfam" id="PF11838">
    <property type="entry name" value="ERAP1_C"/>
    <property type="match status" value="1"/>
</dbReference>
<evidence type="ECO:0000256" key="6">
    <source>
        <dbReference type="ARBA" id="ARBA00022801"/>
    </source>
</evidence>
<keyword evidence="8 10" id="KW-0482">Metalloprotease</keyword>
<evidence type="ECO:0000256" key="4">
    <source>
        <dbReference type="ARBA" id="ARBA00022670"/>
    </source>
</evidence>
<dbReference type="InterPro" id="IPR045357">
    <property type="entry name" value="Aminopeptidase_N-like_N"/>
</dbReference>
<dbReference type="Gene3D" id="1.10.390.10">
    <property type="entry name" value="Neutral Protease Domain 2"/>
    <property type="match status" value="1"/>
</dbReference>
<evidence type="ECO:0000313" key="16">
    <source>
        <dbReference type="RefSeq" id="XP_052753555.1"/>
    </source>
</evidence>
<feature type="domain" description="Peptidase M1 membrane alanine aminopeptidase" evidence="12">
    <location>
        <begin position="285"/>
        <end position="494"/>
    </location>
</feature>
<evidence type="ECO:0000256" key="10">
    <source>
        <dbReference type="RuleBase" id="RU364040"/>
    </source>
</evidence>
<feature type="chain" id="PRO_5045154255" description="Aminopeptidase" evidence="11">
    <location>
        <begin position="20"/>
        <end position="952"/>
    </location>
</feature>
<evidence type="ECO:0000259" key="14">
    <source>
        <dbReference type="Pfam" id="PF17900"/>
    </source>
</evidence>
<dbReference type="InterPro" id="IPR050344">
    <property type="entry name" value="Peptidase_M1_aminopeptidases"/>
</dbReference>
<dbReference type="Gene3D" id="2.60.40.1910">
    <property type="match status" value="1"/>
</dbReference>
<dbReference type="PANTHER" id="PTHR11533">
    <property type="entry name" value="PROTEASE M1 ZINC METALLOPROTEASE"/>
    <property type="match status" value="1"/>
</dbReference>
<sequence>MPKLIPTVFWMILYVHVHCDSDFPFWEFDEAPIRISPTRNEDLVYRLPGNVVPLDYNIYLDLYFAERTDRPFSYDGRTNVIIQAVQENVTQIVLHANVDRINSVSLYASDASPFPLVATDPFTIDPQYHFLRINLLKSLVSGDNYTLIIDYSSTMNEGPMKRGIWRGWYTDEDNNMRIYATTHFQPYNARQAFPCWDEPLYKATFKLHISRSTNYSATFSNTGVETFELFEDRTVEHFKATPPMSTYLVTFLVSETFKVIASDSSFNPPIRIIARSNTEGLGDHALELAVGMTKFFDEYFDMPYESLHPNLYNDHVSSPDWASAGTENWGMVSYRELYMIIDPRETIMSVEHYATTLISHELAHKWFGNLVTCFWWSNTWINEGFASYFGYIAAHEVFPKYELDEHFNSRYLQTSLSTDSGGSQPMNYDVNTPSQITGHFGTISYSKGAAFLRMTVDIITPDTFQKACKIFLENNRFQPVDQYDLYDAFAQAIAEDDSLREYSQFNFTEYYRVWVNEPGYPILNVDINHSSGEISLSQERFFLSPTASPTGQVYPIPITYSTKSDRRFRELKPIYMMSTEKAVLQKPANEEWVIFNHLQHGHYRVNYDDRTWDLIAEALLNEPDTIDHLNRAQIADDVFALMRSERMTYHKGFQILRFLRNEDNYHVWTVAISGYTWLRNRLRHLPEKQATFDAFILNYMEHIIETVGFEPSNNEGPTTSLTRQEVLQFACNLGHKQCTEDSIRRFNSMKINEWVDPRIRRNVYMTGVREGTSEDYMFLLNRFQSSNFANDQLEMLRGLAATKDPELLTHYLNLTLEKEIRSHDKSTSFSYALLGNKENANTALQFLKNNIDAIRETYVEDSPANPVQSVMSNLASYLDEPELVDYENWLSTTQRNSLQYSSTINAINSARNNMAWGTANADTILSAARDGVTTIVASALILMVTTLLALII</sequence>
<dbReference type="SUPFAM" id="SSF63737">
    <property type="entry name" value="Leukotriene A4 hydrolase N-terminal domain"/>
    <property type="match status" value="1"/>
</dbReference>
<dbReference type="EC" id="3.4.11.-" evidence="10"/>
<dbReference type="InterPro" id="IPR001930">
    <property type="entry name" value="Peptidase_M1"/>
</dbReference>
<dbReference type="RefSeq" id="XP_052753555.1">
    <property type="nucleotide sequence ID" value="XM_052897595.1"/>
</dbReference>
<dbReference type="PRINTS" id="PR00756">
    <property type="entry name" value="ALADIPTASE"/>
</dbReference>
<dbReference type="Pfam" id="PF01433">
    <property type="entry name" value="Peptidase_M1"/>
    <property type="match status" value="1"/>
</dbReference>
<dbReference type="InterPro" id="IPR014782">
    <property type="entry name" value="Peptidase_M1_dom"/>
</dbReference>